<dbReference type="PANTHER" id="PTHR44688">
    <property type="entry name" value="DNA-BINDING TRANSCRIPTIONAL ACTIVATOR DEVR_DOSR"/>
    <property type="match status" value="1"/>
</dbReference>
<name>A0ABR8V9X5_9BACT</name>
<evidence type="ECO:0000256" key="2">
    <source>
        <dbReference type="ARBA" id="ARBA00023125"/>
    </source>
</evidence>
<comment type="caution">
    <text evidence="5">The sequence shown here is derived from an EMBL/GenBank/DDBJ whole genome shotgun (WGS) entry which is preliminary data.</text>
</comment>
<dbReference type="InterPro" id="IPR016032">
    <property type="entry name" value="Sig_transdc_resp-reg_C-effctor"/>
</dbReference>
<dbReference type="SMART" id="SM00421">
    <property type="entry name" value="HTH_LUXR"/>
    <property type="match status" value="1"/>
</dbReference>
<dbReference type="Proteomes" id="UP000616346">
    <property type="component" value="Unassembled WGS sequence"/>
</dbReference>
<dbReference type="PROSITE" id="PS50043">
    <property type="entry name" value="HTH_LUXR_2"/>
    <property type="match status" value="1"/>
</dbReference>
<reference evidence="5 6" key="1">
    <citation type="submission" date="2020-08" db="EMBL/GenBank/DDBJ databases">
        <title>A Genomic Blueprint of the Chicken Gut Microbiome.</title>
        <authorList>
            <person name="Gilroy R."/>
            <person name="Ravi A."/>
            <person name="Getino M."/>
            <person name="Pursley I."/>
            <person name="Horton D.L."/>
            <person name="Alikhan N.-F."/>
            <person name="Baker D."/>
            <person name="Gharbi K."/>
            <person name="Hall N."/>
            <person name="Watson M."/>
            <person name="Adriaenssens E.M."/>
            <person name="Foster-Nyarko E."/>
            <person name="Jarju S."/>
            <person name="Secka A."/>
            <person name="Antonio M."/>
            <person name="Oren A."/>
            <person name="Chaudhuri R."/>
            <person name="La Ragione R.M."/>
            <person name="Hildebrand F."/>
            <person name="Pallen M.J."/>
        </authorList>
    </citation>
    <scope>NUCLEOTIDE SEQUENCE [LARGE SCALE GENOMIC DNA]</scope>
    <source>
        <strain evidence="5 6">Sa1YUN3</strain>
    </source>
</reference>
<proteinExistence type="predicted"/>
<accession>A0ABR8V9X5</accession>
<dbReference type="Pfam" id="PF00196">
    <property type="entry name" value="GerE"/>
    <property type="match status" value="1"/>
</dbReference>
<keyword evidence="6" id="KW-1185">Reference proteome</keyword>
<feature type="domain" description="HTH luxR-type" evidence="4">
    <location>
        <begin position="1"/>
        <end position="62"/>
    </location>
</feature>
<dbReference type="InterPro" id="IPR000792">
    <property type="entry name" value="Tscrpt_reg_LuxR_C"/>
</dbReference>
<dbReference type="SUPFAM" id="SSF46894">
    <property type="entry name" value="C-terminal effector domain of the bipartite response regulators"/>
    <property type="match status" value="1"/>
</dbReference>
<evidence type="ECO:0000313" key="6">
    <source>
        <dbReference type="Proteomes" id="UP000616346"/>
    </source>
</evidence>
<keyword evidence="1" id="KW-0805">Transcription regulation</keyword>
<evidence type="ECO:0000313" key="5">
    <source>
        <dbReference type="EMBL" id="MBD8001562.1"/>
    </source>
</evidence>
<dbReference type="PRINTS" id="PR00038">
    <property type="entry name" value="HTHLUXR"/>
</dbReference>
<evidence type="ECO:0000256" key="3">
    <source>
        <dbReference type="ARBA" id="ARBA00023163"/>
    </source>
</evidence>
<dbReference type="RefSeq" id="WP_191709738.1">
    <property type="nucleotide sequence ID" value="NZ_JACSPQ010000001.1"/>
</dbReference>
<evidence type="ECO:0000259" key="4">
    <source>
        <dbReference type="PROSITE" id="PS50043"/>
    </source>
</evidence>
<dbReference type="Gene3D" id="1.10.10.10">
    <property type="entry name" value="Winged helix-like DNA-binding domain superfamily/Winged helix DNA-binding domain"/>
    <property type="match status" value="1"/>
</dbReference>
<keyword evidence="3" id="KW-0804">Transcription</keyword>
<organism evidence="5 6">
    <name type="scientific">Phocaeicola faecium</name>
    <dbReference type="NCBI Taxonomy" id="2762213"/>
    <lineage>
        <taxon>Bacteria</taxon>
        <taxon>Pseudomonadati</taxon>
        <taxon>Bacteroidota</taxon>
        <taxon>Bacteroidia</taxon>
        <taxon>Bacteroidales</taxon>
        <taxon>Bacteroidaceae</taxon>
        <taxon>Phocaeicola</taxon>
    </lineage>
</organism>
<gene>
    <name evidence="5" type="ORF">H9626_04920</name>
</gene>
<sequence length="127" mass="15105">MNALTDREHLVAEQYCKGLADKEVADVLNRSEWTIKAQKRDIYRKLGISKDTELVLYMFCEKMKIDFDLKEIRKHGLELFFSALLFYMAISGCHWEIRRAGFRTQSRVVRVMRTARRNFEASGLWFF</sequence>
<dbReference type="CDD" id="cd06170">
    <property type="entry name" value="LuxR_C_like"/>
    <property type="match status" value="1"/>
</dbReference>
<dbReference type="InterPro" id="IPR036388">
    <property type="entry name" value="WH-like_DNA-bd_sf"/>
</dbReference>
<protein>
    <submittedName>
        <fullName evidence="5">Response regulator transcription factor</fullName>
    </submittedName>
</protein>
<evidence type="ECO:0000256" key="1">
    <source>
        <dbReference type="ARBA" id="ARBA00023015"/>
    </source>
</evidence>
<dbReference type="PANTHER" id="PTHR44688:SF16">
    <property type="entry name" value="DNA-BINDING TRANSCRIPTIONAL ACTIVATOR DEVR_DOSR"/>
    <property type="match status" value="1"/>
</dbReference>
<dbReference type="EMBL" id="JACSPQ010000001">
    <property type="protein sequence ID" value="MBD8001562.1"/>
    <property type="molecule type" value="Genomic_DNA"/>
</dbReference>
<keyword evidence="2" id="KW-0238">DNA-binding</keyword>